<gene>
    <name evidence="3" type="primary">filE</name>
    <name evidence="3" type="ORF">FHY67_09900</name>
</gene>
<evidence type="ECO:0000313" key="3">
    <source>
        <dbReference type="EMBL" id="TNX91295.1"/>
    </source>
</evidence>
<comment type="caution">
    <text evidence="3">The sequence shown here is derived from an EMBL/GenBank/DDBJ whole genome shotgun (WGS) entry which is preliminary data.</text>
</comment>
<protein>
    <submittedName>
        <fullName evidence="3">Putative pilus assembly protein FilE</fullName>
    </submittedName>
</protein>
<feature type="chain" id="PRO_5034756659" evidence="1">
    <location>
        <begin position="24"/>
        <end position="403"/>
    </location>
</feature>
<feature type="domain" description="FilE C-terminal" evidence="2">
    <location>
        <begin position="241"/>
        <end position="403"/>
    </location>
</feature>
<evidence type="ECO:0000259" key="2">
    <source>
        <dbReference type="Pfam" id="PF22881"/>
    </source>
</evidence>
<accession>A0A8H2PR56</accession>
<sequence length="403" mass="45421">MKRDIVIKMIFALSLMPVSFVSAGEFHTIIGPDGRPMVVQRPDKRPEKLVQPEAETTNFTHKLKTSRDDKSQIDVVIMSSKNVLSSSNGMEKKTAQDIINADNQPLIVAPKEIQAVTSIVKPVEKLPDHSSSIKQPKQVVTPQKNIIIPETQATHQKEQKINTPALTAQQQALTVIDGEQYIKSEYLEDKEFNIDGKKRFYTMPEGIIDTRNGSTRLQVIEREKGVGKSTLDHLFKKSPIQANQVIVLAPTYYRISQAEAVESLGQQCFKDKKIKKAKRMNAEQEINIWPRAPLKDQFDFEVVELSGQIQHVQINSYASQQNRPTFYWPLVIFLDAKGCVIEGAGGFKNHDTDASMIHFKKLEGVIRIPVHTQYLLMTPLLSAPDTPNYVLSNQGQLKLIALR</sequence>
<dbReference type="InterPro" id="IPR055226">
    <property type="entry name" value="FilE_C"/>
</dbReference>
<dbReference type="Proteomes" id="UP000314285">
    <property type="component" value="Unassembled WGS sequence"/>
</dbReference>
<feature type="signal peptide" evidence="1">
    <location>
        <begin position="1"/>
        <end position="23"/>
    </location>
</feature>
<dbReference type="InterPro" id="IPR049782">
    <property type="entry name" value="FilE-like"/>
</dbReference>
<reference evidence="3 4" key="1">
    <citation type="submission" date="2019-06" db="EMBL/GenBank/DDBJ databases">
        <title>Genome of Acinetobacter radioresistens APH1, a phenol degrading strain.</title>
        <authorList>
            <person name="Liu Y."/>
        </authorList>
    </citation>
    <scope>NUCLEOTIDE SEQUENCE [LARGE SCALE GENOMIC DNA]</scope>
    <source>
        <strain evidence="3 4">APH1</strain>
    </source>
</reference>
<keyword evidence="1" id="KW-0732">Signal</keyword>
<name>A0A8H2PR56_ACIRA</name>
<dbReference type="RefSeq" id="WP_125825062.1">
    <property type="nucleotide sequence ID" value="NZ_JAHPUE010000050.1"/>
</dbReference>
<dbReference type="NCBIfam" id="NF033645">
    <property type="entry name" value="pilus_FilE"/>
    <property type="match status" value="1"/>
</dbReference>
<evidence type="ECO:0000313" key="4">
    <source>
        <dbReference type="Proteomes" id="UP000314285"/>
    </source>
</evidence>
<dbReference type="AlphaFoldDB" id="A0A8H2PR56"/>
<organism evidence="3 4">
    <name type="scientific">Acinetobacter radioresistens</name>
    <dbReference type="NCBI Taxonomy" id="40216"/>
    <lineage>
        <taxon>Bacteria</taxon>
        <taxon>Pseudomonadati</taxon>
        <taxon>Pseudomonadota</taxon>
        <taxon>Gammaproteobacteria</taxon>
        <taxon>Moraxellales</taxon>
        <taxon>Moraxellaceae</taxon>
        <taxon>Acinetobacter</taxon>
    </lineage>
</organism>
<proteinExistence type="predicted"/>
<evidence type="ECO:0000256" key="1">
    <source>
        <dbReference type="SAM" id="SignalP"/>
    </source>
</evidence>
<dbReference type="Pfam" id="PF22881">
    <property type="entry name" value="FilE_C"/>
    <property type="match status" value="1"/>
</dbReference>
<dbReference type="EMBL" id="VFBM01000007">
    <property type="protein sequence ID" value="TNX91295.1"/>
    <property type="molecule type" value="Genomic_DNA"/>
</dbReference>